<sequence>MKLLNKRTLTSTLFALISLASFSQGGSVPPPPAAPPPPGLPIDGWLLFVFGIALIYGVIKKLSAKSTN</sequence>
<organism evidence="3 4">
    <name type="scientific">Siansivirga zeaxanthinifaciens CC-SAMT-1</name>
    <dbReference type="NCBI Taxonomy" id="1454006"/>
    <lineage>
        <taxon>Bacteria</taxon>
        <taxon>Pseudomonadati</taxon>
        <taxon>Bacteroidota</taxon>
        <taxon>Flavobacteriia</taxon>
        <taxon>Flavobacteriales</taxon>
        <taxon>Flavobacteriaceae</taxon>
        <taxon>Siansivirga</taxon>
    </lineage>
</organism>
<protein>
    <recommendedName>
        <fullName evidence="5">Signal peptidase</fullName>
    </recommendedName>
</protein>
<dbReference type="AlphaFoldDB" id="A0A0C5W7E5"/>
<feature type="chain" id="PRO_5002184197" description="Signal peptidase" evidence="2">
    <location>
        <begin position="26"/>
        <end position="68"/>
    </location>
</feature>
<dbReference type="RefSeq" id="WP_044637783.1">
    <property type="nucleotide sequence ID" value="NZ_CP007202.1"/>
</dbReference>
<keyword evidence="2" id="KW-0732">Signal</keyword>
<accession>A0A0C5W7E5</accession>
<dbReference type="HOGENOM" id="CLU_2791681_0_0_10"/>
<feature type="transmembrane region" description="Helical" evidence="1">
    <location>
        <begin position="41"/>
        <end position="59"/>
    </location>
</feature>
<dbReference type="Proteomes" id="UP000032229">
    <property type="component" value="Chromosome"/>
</dbReference>
<evidence type="ECO:0000256" key="2">
    <source>
        <dbReference type="SAM" id="SignalP"/>
    </source>
</evidence>
<feature type="signal peptide" evidence="2">
    <location>
        <begin position="1"/>
        <end position="25"/>
    </location>
</feature>
<dbReference type="KEGG" id="sze:AW14_04940"/>
<proteinExistence type="predicted"/>
<evidence type="ECO:0000313" key="3">
    <source>
        <dbReference type="EMBL" id="AJR03078.1"/>
    </source>
</evidence>
<name>A0A0C5W7E5_9FLAO</name>
<keyword evidence="1" id="KW-0812">Transmembrane</keyword>
<dbReference type="EMBL" id="CP007202">
    <property type="protein sequence ID" value="AJR03078.1"/>
    <property type="molecule type" value="Genomic_DNA"/>
</dbReference>
<evidence type="ECO:0000313" key="4">
    <source>
        <dbReference type="Proteomes" id="UP000032229"/>
    </source>
</evidence>
<gene>
    <name evidence="3" type="ORF">AW14_04940</name>
</gene>
<keyword evidence="1" id="KW-0472">Membrane</keyword>
<evidence type="ECO:0000256" key="1">
    <source>
        <dbReference type="SAM" id="Phobius"/>
    </source>
</evidence>
<evidence type="ECO:0008006" key="5">
    <source>
        <dbReference type="Google" id="ProtNLM"/>
    </source>
</evidence>
<keyword evidence="4" id="KW-1185">Reference proteome</keyword>
<keyword evidence="1" id="KW-1133">Transmembrane helix</keyword>
<reference evidence="3 4" key="1">
    <citation type="submission" date="2014-02" db="EMBL/GenBank/DDBJ databases">
        <authorList>
            <person name="Young C.-C."/>
            <person name="Hameed A."/>
            <person name="Huang H.-C."/>
            <person name="Shahina M."/>
        </authorList>
    </citation>
    <scope>NUCLEOTIDE SEQUENCE [LARGE SCALE GENOMIC DNA]</scope>
    <source>
        <strain evidence="3 4">CC-SAMT-1</strain>
    </source>
</reference>